<sequence>MTDDGGRPLDPREQGEFESILAGYRRTARREGDGPAGFQVVAVLAGALLVAVTTALLPSPLNLWLPVLALAAVAAGALLRGVAENSRR</sequence>
<evidence type="ECO:0008006" key="4">
    <source>
        <dbReference type="Google" id="ProtNLM"/>
    </source>
</evidence>
<feature type="transmembrane region" description="Helical" evidence="1">
    <location>
        <begin position="36"/>
        <end position="57"/>
    </location>
</feature>
<keyword evidence="1" id="KW-1133">Transmembrane helix</keyword>
<dbReference type="RefSeq" id="WP_378036777.1">
    <property type="nucleotide sequence ID" value="NZ_JBHSIV010000013.1"/>
</dbReference>
<comment type="caution">
    <text evidence="2">The sequence shown here is derived from an EMBL/GenBank/DDBJ whole genome shotgun (WGS) entry which is preliminary data.</text>
</comment>
<protein>
    <recommendedName>
        <fullName evidence="4">DUF3040 domain-containing protein</fullName>
    </recommendedName>
</protein>
<keyword evidence="3" id="KW-1185">Reference proteome</keyword>
<gene>
    <name evidence="2" type="ORF">ACFPBZ_14505</name>
</gene>
<evidence type="ECO:0000256" key="1">
    <source>
        <dbReference type="SAM" id="Phobius"/>
    </source>
</evidence>
<keyword evidence="1" id="KW-0472">Membrane</keyword>
<name>A0ABV9YMT9_9PSEU</name>
<feature type="transmembrane region" description="Helical" evidence="1">
    <location>
        <begin position="63"/>
        <end position="83"/>
    </location>
</feature>
<organism evidence="2 3">
    <name type="scientific">Actinomycetospora atypica</name>
    <dbReference type="NCBI Taxonomy" id="1290095"/>
    <lineage>
        <taxon>Bacteria</taxon>
        <taxon>Bacillati</taxon>
        <taxon>Actinomycetota</taxon>
        <taxon>Actinomycetes</taxon>
        <taxon>Pseudonocardiales</taxon>
        <taxon>Pseudonocardiaceae</taxon>
        <taxon>Actinomycetospora</taxon>
    </lineage>
</organism>
<dbReference type="Proteomes" id="UP001595947">
    <property type="component" value="Unassembled WGS sequence"/>
</dbReference>
<dbReference type="EMBL" id="JBHSIV010000013">
    <property type="protein sequence ID" value="MFC5063429.1"/>
    <property type="molecule type" value="Genomic_DNA"/>
</dbReference>
<accession>A0ABV9YMT9</accession>
<proteinExistence type="predicted"/>
<evidence type="ECO:0000313" key="3">
    <source>
        <dbReference type="Proteomes" id="UP001595947"/>
    </source>
</evidence>
<evidence type="ECO:0000313" key="2">
    <source>
        <dbReference type="EMBL" id="MFC5063429.1"/>
    </source>
</evidence>
<keyword evidence="1" id="KW-0812">Transmembrane</keyword>
<reference evidence="3" key="1">
    <citation type="journal article" date="2019" name="Int. J. Syst. Evol. Microbiol.">
        <title>The Global Catalogue of Microorganisms (GCM) 10K type strain sequencing project: providing services to taxonomists for standard genome sequencing and annotation.</title>
        <authorList>
            <consortium name="The Broad Institute Genomics Platform"/>
            <consortium name="The Broad Institute Genome Sequencing Center for Infectious Disease"/>
            <person name="Wu L."/>
            <person name="Ma J."/>
        </authorList>
    </citation>
    <scope>NUCLEOTIDE SEQUENCE [LARGE SCALE GENOMIC DNA]</scope>
    <source>
        <strain evidence="3">CGMCC 4.7093</strain>
    </source>
</reference>